<feature type="DNA-binding region" description="Homeobox" evidence="5">
    <location>
        <begin position="146"/>
        <end position="205"/>
    </location>
</feature>
<reference evidence="11" key="1">
    <citation type="submission" date="2017-02" db="UniProtKB">
        <authorList>
            <consortium name="WormBaseParasite"/>
        </authorList>
    </citation>
    <scope>IDENTIFICATION</scope>
</reference>
<dbReference type="GO" id="GO:0000981">
    <property type="term" value="F:DNA-binding transcription factor activity, RNA polymerase II-specific"/>
    <property type="evidence" value="ECO:0007669"/>
    <property type="project" value="InterPro"/>
</dbReference>
<dbReference type="InterPro" id="IPR001356">
    <property type="entry name" value="HD"/>
</dbReference>
<dbReference type="OrthoDB" id="1867783at2759"/>
<dbReference type="SUPFAM" id="SSF46689">
    <property type="entry name" value="Homeodomain-like"/>
    <property type="match status" value="1"/>
</dbReference>
<evidence type="ECO:0000313" key="11">
    <source>
        <dbReference type="WBParaSite" id="TTAC_0000784501-mRNA-1"/>
    </source>
</evidence>
<reference evidence="9 10" key="2">
    <citation type="submission" date="2018-11" db="EMBL/GenBank/DDBJ databases">
        <authorList>
            <consortium name="Pathogen Informatics"/>
        </authorList>
    </citation>
    <scope>NUCLEOTIDE SEQUENCE [LARGE SCALE GENOMIC DNA]</scope>
</reference>
<name>A0A0R3X3C7_HYDTA</name>
<keyword evidence="3 5" id="KW-0371">Homeobox</keyword>
<dbReference type="PROSITE" id="PS50071">
    <property type="entry name" value="HOMEOBOX_2"/>
    <property type="match status" value="1"/>
</dbReference>
<evidence type="ECO:0000256" key="7">
    <source>
        <dbReference type="SAM" id="MobiDB-lite"/>
    </source>
</evidence>
<dbReference type="PROSITE" id="PS00027">
    <property type="entry name" value="HOMEOBOX_1"/>
    <property type="match status" value="1"/>
</dbReference>
<dbReference type="Gene3D" id="1.10.10.60">
    <property type="entry name" value="Homeodomain-like"/>
    <property type="match status" value="1"/>
</dbReference>
<dbReference type="InterPro" id="IPR050848">
    <property type="entry name" value="Homeobox_TF"/>
</dbReference>
<evidence type="ECO:0000256" key="2">
    <source>
        <dbReference type="ARBA" id="ARBA00023125"/>
    </source>
</evidence>
<evidence type="ECO:0000256" key="1">
    <source>
        <dbReference type="ARBA" id="ARBA00004123"/>
    </source>
</evidence>
<comment type="subcellular location">
    <subcellularLocation>
        <location evidence="1 5 6">Nucleus</location>
    </subcellularLocation>
</comment>
<organism evidence="11">
    <name type="scientific">Hydatigena taeniaeformis</name>
    <name type="common">Feline tapeworm</name>
    <name type="synonym">Taenia taeniaeformis</name>
    <dbReference type="NCBI Taxonomy" id="6205"/>
    <lineage>
        <taxon>Eukaryota</taxon>
        <taxon>Metazoa</taxon>
        <taxon>Spiralia</taxon>
        <taxon>Lophotrochozoa</taxon>
        <taxon>Platyhelminthes</taxon>
        <taxon>Cestoda</taxon>
        <taxon>Eucestoda</taxon>
        <taxon>Cyclophyllidea</taxon>
        <taxon>Taeniidae</taxon>
        <taxon>Hydatigera</taxon>
    </lineage>
</organism>
<feature type="region of interest" description="Disordered" evidence="7">
    <location>
        <begin position="19"/>
        <end position="45"/>
    </location>
</feature>
<dbReference type="SMART" id="SM00389">
    <property type="entry name" value="HOX"/>
    <property type="match status" value="1"/>
</dbReference>
<keyword evidence="4 5" id="KW-0539">Nucleus</keyword>
<dbReference type="Proteomes" id="UP000274429">
    <property type="component" value="Unassembled WGS sequence"/>
</dbReference>
<dbReference type="AlphaFoldDB" id="A0A0R3X3C7"/>
<dbReference type="PANTHER" id="PTHR24333:SF5">
    <property type="entry name" value="VENT HOMEOBOX"/>
    <property type="match status" value="1"/>
</dbReference>
<accession>A0A0R3X3C7</accession>
<dbReference type="GO" id="GO:0005634">
    <property type="term" value="C:nucleus"/>
    <property type="evidence" value="ECO:0007669"/>
    <property type="project" value="UniProtKB-SubCell"/>
</dbReference>
<dbReference type="EMBL" id="UYWX01020409">
    <property type="protein sequence ID" value="VDM32292.1"/>
    <property type="molecule type" value="Genomic_DNA"/>
</dbReference>
<dbReference type="InterPro" id="IPR017970">
    <property type="entry name" value="Homeobox_CS"/>
</dbReference>
<evidence type="ECO:0000259" key="8">
    <source>
        <dbReference type="PROSITE" id="PS50071"/>
    </source>
</evidence>
<keyword evidence="10" id="KW-1185">Reference proteome</keyword>
<sequence length="292" mass="32364">MGSLPLAGRKFARSMGEHLAHRGGGTNQSIMFSSSPLEASSSERQTPSFTIDSILGRPCSSSTELHEGVGSQCVPCTAFSRPPLLFKASQTITSDYMHLSRPDAATSFQVGSSLDSATNFQWDGQKVKPQSPFSQSSSGKKCSLIGRSPRVPFTRSQVEGLEAKFRMTNYLSSREVTVLANQLQVTEARVKIWFQNRRARQRREAFVREVEQTTQQQLQCDKLSAVAPQPVTLAPDQIPQLPLPPNIPPLESNLLQLASASHSIIEDAFTRSSYAMQDLSHLYHHNFHETRF</sequence>
<dbReference type="STRING" id="6205.A0A0R3X3C7"/>
<evidence type="ECO:0000256" key="3">
    <source>
        <dbReference type="ARBA" id="ARBA00023155"/>
    </source>
</evidence>
<proteinExistence type="predicted"/>
<dbReference type="GO" id="GO:0003677">
    <property type="term" value="F:DNA binding"/>
    <property type="evidence" value="ECO:0007669"/>
    <property type="project" value="UniProtKB-UniRule"/>
</dbReference>
<evidence type="ECO:0000256" key="4">
    <source>
        <dbReference type="ARBA" id="ARBA00023242"/>
    </source>
</evidence>
<dbReference type="CDD" id="cd00086">
    <property type="entry name" value="homeodomain"/>
    <property type="match status" value="1"/>
</dbReference>
<evidence type="ECO:0000256" key="6">
    <source>
        <dbReference type="RuleBase" id="RU000682"/>
    </source>
</evidence>
<gene>
    <name evidence="9" type="ORF">TTAC_LOCUS7830</name>
</gene>
<feature type="compositionally biased region" description="Low complexity" evidence="7">
    <location>
        <begin position="33"/>
        <end position="42"/>
    </location>
</feature>
<dbReference type="Pfam" id="PF00046">
    <property type="entry name" value="Homeodomain"/>
    <property type="match status" value="1"/>
</dbReference>
<dbReference type="PANTHER" id="PTHR24333">
    <property type="entry name" value="HOMEO BOX HB9 LIKE A-RELATED"/>
    <property type="match status" value="1"/>
</dbReference>
<evidence type="ECO:0000313" key="10">
    <source>
        <dbReference type="Proteomes" id="UP000274429"/>
    </source>
</evidence>
<dbReference type="WBParaSite" id="TTAC_0000784501-mRNA-1">
    <property type="protein sequence ID" value="TTAC_0000784501-mRNA-1"/>
    <property type="gene ID" value="TTAC_0000784501"/>
</dbReference>
<protein>
    <submittedName>
        <fullName evidence="11">Homeobox domain-containing protein</fullName>
    </submittedName>
</protein>
<evidence type="ECO:0000256" key="5">
    <source>
        <dbReference type="PROSITE-ProRule" id="PRU00108"/>
    </source>
</evidence>
<evidence type="ECO:0000313" key="9">
    <source>
        <dbReference type="EMBL" id="VDM32292.1"/>
    </source>
</evidence>
<keyword evidence="2 5" id="KW-0238">DNA-binding</keyword>
<feature type="domain" description="Homeobox" evidence="8">
    <location>
        <begin position="144"/>
        <end position="204"/>
    </location>
</feature>
<dbReference type="InterPro" id="IPR009057">
    <property type="entry name" value="Homeodomain-like_sf"/>
</dbReference>